<dbReference type="GO" id="GO:0005829">
    <property type="term" value="C:cytosol"/>
    <property type="evidence" value="ECO:0007669"/>
    <property type="project" value="TreeGrafter"/>
</dbReference>
<comment type="pathway">
    <text evidence="1">Carbohydrate metabolism; tricarboxylic acid cycle; isocitrate from oxaloacetate: step 1/2.</text>
</comment>
<dbReference type="Pfam" id="PF00285">
    <property type="entry name" value="Citrate_synt"/>
    <property type="match status" value="1"/>
</dbReference>
<keyword evidence="4" id="KW-0808">Transferase</keyword>
<dbReference type="InterPro" id="IPR016143">
    <property type="entry name" value="Citrate_synth-like_sm_a-sub"/>
</dbReference>
<dbReference type="AlphaFoldDB" id="A0A6M7U0J4"/>
<reference evidence="5 6" key="1">
    <citation type="submission" date="2016-05" db="EMBL/GenBank/DDBJ databases">
        <authorList>
            <person name="Ramsay J.P."/>
        </authorList>
    </citation>
    <scope>NUCLEOTIDE SEQUENCE [LARGE SCALE GENOMIC DNA]</scope>
    <source>
        <strain evidence="5 6">NZP2042</strain>
    </source>
</reference>
<dbReference type="Gene3D" id="1.10.230.10">
    <property type="entry name" value="Cytochrome P450-Terp, domain 2"/>
    <property type="match status" value="1"/>
</dbReference>
<sequence length="383" mass="40369">MSEWLSREEALERLRVRPQTLYAYVSRGRIGMRPDRADPRRSEYRADDIAALATRRARGRSPSAIAESAIAWGEPSIATAISTVWHGHLIYRGRDAVALSDHATLEETAAVLWALPEPVRFEAPPPDAPRQFGRGPAFAQLALLAGQARPSLGRSAASLCADAARAIGVLAGALGAEAGPEPVHRRLARGWSVGKDGAEAIRRALVLLADHELNASTFAARVAASTGASPAACLLAGLTTLSGPRHGGAGEAVMHLAEDAARHGADATIRRWLGHDRPLPGFGHQLYPEGDPRAAALLAAIGNTDETLRSLEAAAIAATGAPANIDFALAVLTRGLGLPRDAPFHLFALGRSVGWAAHMVEQIVSGSIIRPRGRYEGLLPGQL</sequence>
<dbReference type="GO" id="GO:0005975">
    <property type="term" value="P:carbohydrate metabolic process"/>
    <property type="evidence" value="ECO:0007669"/>
    <property type="project" value="TreeGrafter"/>
</dbReference>
<evidence type="ECO:0000313" key="6">
    <source>
        <dbReference type="Proteomes" id="UP000093737"/>
    </source>
</evidence>
<dbReference type="PANTHER" id="PTHR11739">
    <property type="entry name" value="CITRATE SYNTHASE"/>
    <property type="match status" value="1"/>
</dbReference>
<gene>
    <name evidence="5" type="ORF">A8145_17010</name>
</gene>
<comment type="caution">
    <text evidence="5">The sequence shown here is derived from an EMBL/GenBank/DDBJ whole genome shotgun (WGS) entry which is preliminary data.</text>
</comment>
<dbReference type="SUPFAM" id="SSF48256">
    <property type="entry name" value="Citrate synthase"/>
    <property type="match status" value="1"/>
</dbReference>
<proteinExistence type="inferred from homology"/>
<dbReference type="Gene3D" id="1.10.580.10">
    <property type="entry name" value="Citrate Synthase, domain 1"/>
    <property type="match status" value="1"/>
</dbReference>
<protein>
    <recommendedName>
        <fullName evidence="3">citrate synthase (unknown stereospecificity)</fullName>
        <ecNumber evidence="3">2.3.3.16</ecNumber>
    </recommendedName>
</protein>
<dbReference type="EMBL" id="LYTK01000012">
    <property type="protein sequence ID" value="OBQ65837.1"/>
    <property type="molecule type" value="Genomic_DNA"/>
</dbReference>
<organism evidence="5 6">
    <name type="scientific">Rhizobium loti</name>
    <name type="common">Mesorhizobium loti</name>
    <dbReference type="NCBI Taxonomy" id="381"/>
    <lineage>
        <taxon>Bacteria</taxon>
        <taxon>Pseudomonadati</taxon>
        <taxon>Pseudomonadota</taxon>
        <taxon>Alphaproteobacteria</taxon>
        <taxon>Hyphomicrobiales</taxon>
        <taxon>Phyllobacteriaceae</taxon>
        <taxon>Mesorhizobium</taxon>
    </lineage>
</organism>
<comment type="similarity">
    <text evidence="2">Belongs to the citrate synthase family.</text>
</comment>
<dbReference type="GO" id="GO:0006099">
    <property type="term" value="P:tricarboxylic acid cycle"/>
    <property type="evidence" value="ECO:0007669"/>
    <property type="project" value="UniProtKB-UniPathway"/>
</dbReference>
<dbReference type="InterPro" id="IPR036969">
    <property type="entry name" value="Citrate_synthase_sf"/>
</dbReference>
<dbReference type="GO" id="GO:0036440">
    <property type="term" value="F:citrate synthase activity"/>
    <property type="evidence" value="ECO:0007669"/>
    <property type="project" value="UniProtKB-EC"/>
</dbReference>
<dbReference type="RefSeq" id="WP_056575550.1">
    <property type="nucleotide sequence ID" value="NZ_CP033334.1"/>
</dbReference>
<name>A0A6M7U0J4_RHILI</name>
<dbReference type="Proteomes" id="UP000093737">
    <property type="component" value="Unassembled WGS sequence"/>
</dbReference>
<evidence type="ECO:0000256" key="1">
    <source>
        <dbReference type="ARBA" id="ARBA00004751"/>
    </source>
</evidence>
<dbReference type="PRINTS" id="PR00143">
    <property type="entry name" value="CITRTSNTHASE"/>
</dbReference>
<dbReference type="InterPro" id="IPR002020">
    <property type="entry name" value="Citrate_synthase"/>
</dbReference>
<dbReference type="CDD" id="cd06102">
    <property type="entry name" value="citrate_synt_like_2"/>
    <property type="match status" value="1"/>
</dbReference>
<evidence type="ECO:0000256" key="4">
    <source>
        <dbReference type="ARBA" id="ARBA00022679"/>
    </source>
</evidence>
<dbReference type="InterPro" id="IPR016142">
    <property type="entry name" value="Citrate_synth-like_lrg_a-sub"/>
</dbReference>
<dbReference type="PANTHER" id="PTHR11739:SF4">
    <property type="entry name" value="CITRATE SYNTHASE, PEROXISOMAL"/>
    <property type="match status" value="1"/>
</dbReference>
<evidence type="ECO:0000256" key="2">
    <source>
        <dbReference type="ARBA" id="ARBA00010566"/>
    </source>
</evidence>
<accession>A0A6M7U0J4</accession>
<dbReference type="EC" id="2.3.3.16" evidence="3"/>
<evidence type="ECO:0000256" key="3">
    <source>
        <dbReference type="ARBA" id="ARBA00012972"/>
    </source>
</evidence>
<evidence type="ECO:0000313" key="5">
    <source>
        <dbReference type="EMBL" id="OBQ65837.1"/>
    </source>
</evidence>